<accession>A0ABS6FHG8</accession>
<feature type="domain" description="Copper amine oxidase-like N-terminal" evidence="2">
    <location>
        <begin position="187"/>
        <end position="291"/>
    </location>
</feature>
<keyword evidence="4" id="KW-1185">Reference proteome</keyword>
<gene>
    <name evidence="3" type="ORF">KQI68_06260</name>
</gene>
<feature type="chain" id="PRO_5046229341" evidence="1">
    <location>
        <begin position="22"/>
        <end position="293"/>
    </location>
</feature>
<evidence type="ECO:0000313" key="4">
    <source>
        <dbReference type="Proteomes" id="UP000783742"/>
    </source>
</evidence>
<evidence type="ECO:0000259" key="2">
    <source>
        <dbReference type="Pfam" id="PF07833"/>
    </source>
</evidence>
<dbReference type="InterPro" id="IPR012854">
    <property type="entry name" value="Cu_amine_oxidase-like_N"/>
</dbReference>
<keyword evidence="1" id="KW-0732">Signal</keyword>
<proteinExistence type="predicted"/>
<organism evidence="3 4">
    <name type="scientific">Peptoniphilus ovalis</name>
    <dbReference type="NCBI Taxonomy" id="2841503"/>
    <lineage>
        <taxon>Bacteria</taxon>
        <taxon>Bacillati</taxon>
        <taxon>Bacillota</taxon>
        <taxon>Tissierellia</taxon>
        <taxon>Tissierellales</taxon>
        <taxon>Peptoniphilaceae</taxon>
        <taxon>Peptoniphilus</taxon>
    </lineage>
</organism>
<evidence type="ECO:0000313" key="3">
    <source>
        <dbReference type="EMBL" id="MBU5669439.1"/>
    </source>
</evidence>
<protein>
    <submittedName>
        <fullName evidence="3">NEAT domain-containing protein</fullName>
    </submittedName>
</protein>
<dbReference type="Pfam" id="PF07833">
    <property type="entry name" value="Cu_amine_oxidN1"/>
    <property type="match status" value="1"/>
</dbReference>
<reference evidence="3 4" key="1">
    <citation type="submission" date="2021-06" db="EMBL/GenBank/DDBJ databases">
        <authorList>
            <person name="Sun Q."/>
            <person name="Li D."/>
        </authorList>
    </citation>
    <scope>NUCLEOTIDE SEQUENCE [LARGE SCALE GENOMIC DNA]</scope>
    <source>
        <strain evidence="3 4">MSJ-1</strain>
    </source>
</reference>
<dbReference type="Proteomes" id="UP000783742">
    <property type="component" value="Unassembled WGS sequence"/>
</dbReference>
<dbReference type="RefSeq" id="WP_216549272.1">
    <property type="nucleotide sequence ID" value="NZ_JAHLQO010000004.1"/>
</dbReference>
<name>A0ABS6FHG8_9FIRM</name>
<comment type="caution">
    <text evidence="3">The sequence shown here is derived from an EMBL/GenBank/DDBJ whole genome shotgun (WGS) entry which is preliminary data.</text>
</comment>
<feature type="signal peptide" evidence="1">
    <location>
        <begin position="1"/>
        <end position="21"/>
    </location>
</feature>
<evidence type="ECO:0000256" key="1">
    <source>
        <dbReference type="SAM" id="SignalP"/>
    </source>
</evidence>
<dbReference type="EMBL" id="JAHLQO010000004">
    <property type="protein sequence ID" value="MBU5669439.1"/>
    <property type="molecule type" value="Genomic_DNA"/>
</dbReference>
<sequence length="293" mass="32662">MKKILLTLLLALVLIPNSIFAAKYEVPVKLEKFGEPGKESMGNTALKKTAEVEEKDGKYFYTLNLKKMNFMNMEGEITNLFVFDADDNSNKVETKQTPVEGEYNKIHEFERVNPKEEKILVAVWVDAMDAIAGGGKGSGEQKAYLKFDWANAKELKSENKDAKQEKNHAKAADKVEKASKSDIKIIVNNKEIKPETPAYIENGRTMVPLRFISEALGEKVDWKNETKTVVIGDNKASLVIGSKEIQANGKNITIDSPAVIKDSRTFVPLRAIAEILGAKVDWDGNTRSVVINR</sequence>